<comment type="function">
    <text evidence="5">One of two assembly initiator proteins, it binds directly to the 5'-end of the 23S rRNA, where it nucleates assembly of the 50S subunit.</text>
</comment>
<gene>
    <name evidence="5" type="primary">rplX</name>
    <name evidence="7" type="ORF">SAMN02745119_01850</name>
</gene>
<dbReference type="Gene3D" id="2.30.30.30">
    <property type="match status" value="1"/>
</dbReference>
<evidence type="ECO:0000256" key="4">
    <source>
        <dbReference type="ARBA" id="ARBA00035206"/>
    </source>
</evidence>
<protein>
    <recommendedName>
        <fullName evidence="4 5">Large ribosomal subunit protein uL24</fullName>
    </recommendedName>
</protein>
<keyword evidence="5" id="KW-0699">rRNA-binding</keyword>
<dbReference type="InterPro" id="IPR003256">
    <property type="entry name" value="Ribosomal_uL24"/>
</dbReference>
<dbReference type="InterPro" id="IPR005824">
    <property type="entry name" value="KOW"/>
</dbReference>
<dbReference type="GO" id="GO:0006412">
    <property type="term" value="P:translation"/>
    <property type="evidence" value="ECO:0007669"/>
    <property type="project" value="UniProtKB-UniRule"/>
</dbReference>
<comment type="subunit">
    <text evidence="5">Part of the 50S ribosomal subunit.</text>
</comment>
<dbReference type="Pfam" id="PF00467">
    <property type="entry name" value="KOW"/>
    <property type="match status" value="1"/>
</dbReference>
<dbReference type="SUPFAM" id="SSF50104">
    <property type="entry name" value="Translation proteins SH3-like domain"/>
    <property type="match status" value="1"/>
</dbReference>
<keyword evidence="5" id="KW-0694">RNA-binding</keyword>
<dbReference type="InterPro" id="IPR041988">
    <property type="entry name" value="Ribosomal_uL24_KOW"/>
</dbReference>
<dbReference type="InterPro" id="IPR014722">
    <property type="entry name" value="Rib_uL2_dom2"/>
</dbReference>
<dbReference type="OrthoDB" id="9807419at2"/>
<dbReference type="Pfam" id="PF17136">
    <property type="entry name" value="ribosomal_L24"/>
    <property type="match status" value="1"/>
</dbReference>
<dbReference type="NCBIfam" id="TIGR01079">
    <property type="entry name" value="rplX_bact"/>
    <property type="match status" value="1"/>
</dbReference>
<comment type="similarity">
    <text evidence="1 5">Belongs to the universal ribosomal protein uL24 family.</text>
</comment>
<evidence type="ECO:0000256" key="3">
    <source>
        <dbReference type="ARBA" id="ARBA00023274"/>
    </source>
</evidence>
<evidence type="ECO:0000256" key="1">
    <source>
        <dbReference type="ARBA" id="ARBA00010618"/>
    </source>
</evidence>
<accession>A0A1T4P6I1</accession>
<evidence type="ECO:0000256" key="2">
    <source>
        <dbReference type="ARBA" id="ARBA00022980"/>
    </source>
</evidence>
<dbReference type="RefSeq" id="WP_078790140.1">
    <property type="nucleotide sequence ID" value="NZ_FUWR01000009.1"/>
</dbReference>
<dbReference type="SMART" id="SM00739">
    <property type="entry name" value="KOW"/>
    <property type="match status" value="1"/>
</dbReference>
<dbReference type="InterPro" id="IPR008991">
    <property type="entry name" value="Translation_prot_SH3-like_sf"/>
</dbReference>
<comment type="function">
    <text evidence="5">One of the proteins that surrounds the polypeptide exit tunnel on the outside of the subunit.</text>
</comment>
<organism evidence="7 8">
    <name type="scientific">Trichlorobacter thiogenes</name>
    <dbReference type="NCBI Taxonomy" id="115783"/>
    <lineage>
        <taxon>Bacteria</taxon>
        <taxon>Pseudomonadati</taxon>
        <taxon>Thermodesulfobacteriota</taxon>
        <taxon>Desulfuromonadia</taxon>
        <taxon>Geobacterales</taxon>
        <taxon>Geobacteraceae</taxon>
        <taxon>Trichlorobacter</taxon>
    </lineage>
</organism>
<dbReference type="PANTHER" id="PTHR12903">
    <property type="entry name" value="MITOCHONDRIAL RIBOSOMAL PROTEIN L24"/>
    <property type="match status" value="1"/>
</dbReference>
<dbReference type="HAMAP" id="MF_01326_B">
    <property type="entry name" value="Ribosomal_uL24_B"/>
    <property type="match status" value="1"/>
</dbReference>
<proteinExistence type="inferred from homology"/>
<keyword evidence="3 5" id="KW-0687">Ribonucleoprotein</keyword>
<dbReference type="GO" id="GO:0019843">
    <property type="term" value="F:rRNA binding"/>
    <property type="evidence" value="ECO:0007669"/>
    <property type="project" value="UniProtKB-UniRule"/>
</dbReference>
<dbReference type="AlphaFoldDB" id="A0A1T4P6I1"/>
<dbReference type="STRING" id="115783.SAMN02745119_01850"/>
<reference evidence="8" key="1">
    <citation type="submission" date="2017-02" db="EMBL/GenBank/DDBJ databases">
        <authorList>
            <person name="Varghese N."/>
            <person name="Submissions S."/>
        </authorList>
    </citation>
    <scope>NUCLEOTIDE SEQUENCE [LARGE SCALE GENOMIC DNA]</scope>
    <source>
        <strain evidence="8">ATCC BAA-34</strain>
    </source>
</reference>
<dbReference type="GO" id="GO:0003735">
    <property type="term" value="F:structural constituent of ribosome"/>
    <property type="evidence" value="ECO:0007669"/>
    <property type="project" value="InterPro"/>
</dbReference>
<evidence type="ECO:0000259" key="6">
    <source>
        <dbReference type="SMART" id="SM00739"/>
    </source>
</evidence>
<dbReference type="CDD" id="cd06089">
    <property type="entry name" value="KOW_RPL26"/>
    <property type="match status" value="1"/>
</dbReference>
<name>A0A1T4P6I1_9BACT</name>
<keyword evidence="8" id="KW-1185">Reference proteome</keyword>
<dbReference type="InterPro" id="IPR057264">
    <property type="entry name" value="Ribosomal_uL24_C"/>
</dbReference>
<dbReference type="Proteomes" id="UP000190102">
    <property type="component" value="Unassembled WGS sequence"/>
</dbReference>
<feature type="domain" description="KOW" evidence="6">
    <location>
        <begin position="7"/>
        <end position="34"/>
    </location>
</feature>
<evidence type="ECO:0000313" key="7">
    <source>
        <dbReference type="EMBL" id="SJZ87059.1"/>
    </source>
</evidence>
<dbReference type="EMBL" id="FUWR01000009">
    <property type="protein sequence ID" value="SJZ87059.1"/>
    <property type="molecule type" value="Genomic_DNA"/>
</dbReference>
<evidence type="ECO:0000256" key="5">
    <source>
        <dbReference type="HAMAP-Rule" id="MF_01326"/>
    </source>
</evidence>
<dbReference type="GO" id="GO:0005840">
    <property type="term" value="C:ribosome"/>
    <property type="evidence" value="ECO:0007669"/>
    <property type="project" value="UniProtKB-KW"/>
</dbReference>
<evidence type="ECO:0000313" key="8">
    <source>
        <dbReference type="Proteomes" id="UP000190102"/>
    </source>
</evidence>
<dbReference type="GO" id="GO:1990904">
    <property type="term" value="C:ribonucleoprotein complex"/>
    <property type="evidence" value="ECO:0007669"/>
    <property type="project" value="UniProtKB-KW"/>
</dbReference>
<sequence>MQTKKYHVAKGDTVMVIAGKEKAKTGKVLQVLPKKDAVIVEGLNMVKRHVRARGNEPGGITEKEAALHVSNVQLYCTKCVKPVRTKVTVLENGDKQRTCVKCNSSLEN</sequence>
<keyword evidence="2 5" id="KW-0689">Ribosomal protein</keyword>